<dbReference type="InterPro" id="IPR053781">
    <property type="entry name" value="F-box_AtFBL13-like"/>
</dbReference>
<reference evidence="2" key="1">
    <citation type="submission" date="2024-10" db="EMBL/GenBank/DDBJ databases">
        <authorList>
            <person name="Ryan C."/>
        </authorList>
    </citation>
    <scope>NUCLEOTIDE SEQUENCE [LARGE SCALE GENOMIC DNA]</scope>
</reference>
<name>A0ABC8ZLQ1_9POAL</name>
<evidence type="ECO:0000313" key="3">
    <source>
        <dbReference type="Proteomes" id="UP001497457"/>
    </source>
</evidence>
<dbReference type="Gene3D" id="1.20.1280.50">
    <property type="match status" value="1"/>
</dbReference>
<dbReference type="PANTHER" id="PTHR32141">
    <property type="match status" value="1"/>
</dbReference>
<dbReference type="SMART" id="SM00256">
    <property type="entry name" value="FBOX"/>
    <property type="match status" value="1"/>
</dbReference>
<dbReference type="Pfam" id="PF24758">
    <property type="entry name" value="LRR_At5g56370"/>
    <property type="match status" value="1"/>
</dbReference>
<dbReference type="SUPFAM" id="SSF52047">
    <property type="entry name" value="RNI-like"/>
    <property type="match status" value="1"/>
</dbReference>
<dbReference type="Pfam" id="PF08387">
    <property type="entry name" value="FBD"/>
    <property type="match status" value="1"/>
</dbReference>
<dbReference type="Gene3D" id="3.80.10.10">
    <property type="entry name" value="Ribonuclease Inhibitor"/>
    <property type="match status" value="1"/>
</dbReference>
<keyword evidence="3" id="KW-1185">Reference proteome</keyword>
<feature type="domain" description="F-box" evidence="1">
    <location>
        <begin position="36"/>
        <end position="84"/>
    </location>
</feature>
<dbReference type="Proteomes" id="UP001497457">
    <property type="component" value="Chromosome 19rd"/>
</dbReference>
<dbReference type="InterPro" id="IPR055302">
    <property type="entry name" value="F-box_dom-containing"/>
</dbReference>
<dbReference type="InterPro" id="IPR006566">
    <property type="entry name" value="FBD"/>
</dbReference>
<evidence type="ECO:0000259" key="1">
    <source>
        <dbReference type="PROSITE" id="PS50181"/>
    </source>
</evidence>
<dbReference type="InterPro" id="IPR001810">
    <property type="entry name" value="F-box_dom"/>
</dbReference>
<dbReference type="EMBL" id="OZ075129">
    <property type="protein sequence ID" value="CAL4962838.1"/>
    <property type="molecule type" value="Genomic_DNA"/>
</dbReference>
<dbReference type="PANTHER" id="PTHR32141:SF141">
    <property type="entry name" value="FBD DOMAIN-CONTAINING PROTEIN"/>
    <property type="match status" value="1"/>
</dbReference>
<protein>
    <recommendedName>
        <fullName evidence="1">F-box domain-containing protein</fullName>
    </recommendedName>
</protein>
<dbReference type="Pfam" id="PF00646">
    <property type="entry name" value="F-box"/>
    <property type="match status" value="1"/>
</dbReference>
<dbReference type="CDD" id="cd22160">
    <property type="entry name" value="F-box_AtFBL13-like"/>
    <property type="match status" value="1"/>
</dbReference>
<dbReference type="InterPro" id="IPR032675">
    <property type="entry name" value="LRR_dom_sf"/>
</dbReference>
<dbReference type="SUPFAM" id="SSF81383">
    <property type="entry name" value="F-box domain"/>
    <property type="match status" value="1"/>
</dbReference>
<evidence type="ECO:0000313" key="2">
    <source>
        <dbReference type="EMBL" id="CAL4962838.1"/>
    </source>
</evidence>
<accession>A0ABC8ZLQ1</accession>
<sequence length="495" mass="54965">MEELLFRRPLSYLPVRAVTPHGTLSAVPGGDDDGGEDRISALPDELLHIVVSRLPIKDAVRTTVLSPRWRGIWRSAPLVLYDAHLLPAREPARAAAVDRVLAAHPGPIRAVHLAYCFLAAHERELARWPRRLAAGRVRDLVFLNLTAAMNLVPLPADILRCAELRRLYLGFWMFPDTGSFPEGAGGFPHLRELVLINTFMEDSSLDRVLATSPALKTLALVVSYGKGKHVRLHGQKLQCVLFWQSEAVELAVLDAPRLERLIMWETSAPSEGDGPLMAVKIAEGATSSLKVLGYFQLGVHKLEIGNTVIKADTNVSPTSMVPSVKNLALMVNLGVLEEVQMLASFLRRFPNIETLHLEHVLDGGPTGNDYADFFMELSPIECVQSHIRTVILHGISGDLSEVAFLMYLSQRANELQKLTLVVTDKKTATVDDVKHILQVLAITPWASERCMVSLVHPKLEHDLNFHRASNLSVSDPFLEHGRECFRFTKEGYPRV</sequence>
<gene>
    <name evidence="2" type="ORF">URODEC1_LOCUS45867</name>
</gene>
<organism evidence="2 3">
    <name type="scientific">Urochloa decumbens</name>
    <dbReference type="NCBI Taxonomy" id="240449"/>
    <lineage>
        <taxon>Eukaryota</taxon>
        <taxon>Viridiplantae</taxon>
        <taxon>Streptophyta</taxon>
        <taxon>Embryophyta</taxon>
        <taxon>Tracheophyta</taxon>
        <taxon>Spermatophyta</taxon>
        <taxon>Magnoliopsida</taxon>
        <taxon>Liliopsida</taxon>
        <taxon>Poales</taxon>
        <taxon>Poaceae</taxon>
        <taxon>PACMAD clade</taxon>
        <taxon>Panicoideae</taxon>
        <taxon>Panicodae</taxon>
        <taxon>Paniceae</taxon>
        <taxon>Melinidinae</taxon>
        <taxon>Urochloa</taxon>
    </lineage>
</organism>
<dbReference type="AlphaFoldDB" id="A0ABC8ZLQ1"/>
<dbReference type="InterPro" id="IPR055411">
    <property type="entry name" value="LRR_FXL15/At3g58940/PEG3-like"/>
</dbReference>
<proteinExistence type="predicted"/>
<dbReference type="PROSITE" id="PS50181">
    <property type="entry name" value="FBOX"/>
    <property type="match status" value="1"/>
</dbReference>
<dbReference type="InterPro" id="IPR036047">
    <property type="entry name" value="F-box-like_dom_sf"/>
</dbReference>